<evidence type="ECO:0000313" key="2">
    <source>
        <dbReference type="WBParaSite" id="PS1159_v2.g16363.t1"/>
    </source>
</evidence>
<dbReference type="WBParaSite" id="PS1159_v2.g16363.t1">
    <property type="protein sequence ID" value="PS1159_v2.g16363.t1"/>
    <property type="gene ID" value="PS1159_v2.g16363"/>
</dbReference>
<accession>A0AC35FFQ1</accession>
<proteinExistence type="predicted"/>
<protein>
    <submittedName>
        <fullName evidence="2">Uncharacterized protein</fullName>
    </submittedName>
</protein>
<organism evidence="1 2">
    <name type="scientific">Panagrolaimus sp. PS1159</name>
    <dbReference type="NCBI Taxonomy" id="55785"/>
    <lineage>
        <taxon>Eukaryota</taxon>
        <taxon>Metazoa</taxon>
        <taxon>Ecdysozoa</taxon>
        <taxon>Nematoda</taxon>
        <taxon>Chromadorea</taxon>
        <taxon>Rhabditida</taxon>
        <taxon>Tylenchina</taxon>
        <taxon>Panagrolaimomorpha</taxon>
        <taxon>Panagrolaimoidea</taxon>
        <taxon>Panagrolaimidae</taxon>
        <taxon>Panagrolaimus</taxon>
    </lineage>
</organism>
<evidence type="ECO:0000313" key="1">
    <source>
        <dbReference type="Proteomes" id="UP000887580"/>
    </source>
</evidence>
<name>A0AC35FFQ1_9BILA</name>
<dbReference type="Proteomes" id="UP000887580">
    <property type="component" value="Unplaced"/>
</dbReference>
<reference evidence="2" key="1">
    <citation type="submission" date="2022-11" db="UniProtKB">
        <authorList>
            <consortium name="WormBaseParasite"/>
        </authorList>
    </citation>
    <scope>IDENTIFICATION</scope>
</reference>
<sequence>MKTYAILSFVVIITFTAADETFLLKADRTIHLILPYFTNVSSFEDFNQTFQFLVTLDDHPKDLCLYSPDAYNQNWSQSQGIPVVICNSQKVKCFIIDSLESNDKSWVKREIFGEYLDYTLDYTQNAYNFFIIANESELSDHVSIAYYLHTYANEKSWDFSSSISYIAVIERNDSMFYESGK</sequence>